<dbReference type="InterPro" id="IPR000531">
    <property type="entry name" value="Beta-barrel_TonB"/>
</dbReference>
<proteinExistence type="inferred from homology"/>
<dbReference type="InterPro" id="IPR039426">
    <property type="entry name" value="TonB-dep_rcpt-like"/>
</dbReference>
<dbReference type="AlphaFoldDB" id="A0A2P2E085"/>
<comment type="similarity">
    <text evidence="8 9">Belongs to the TonB-dependent receptor family.</text>
</comment>
<evidence type="ECO:0000256" key="1">
    <source>
        <dbReference type="ARBA" id="ARBA00004571"/>
    </source>
</evidence>
<evidence type="ECO:0000256" key="10">
    <source>
        <dbReference type="SAM" id="MobiDB-lite"/>
    </source>
</evidence>
<evidence type="ECO:0000259" key="11">
    <source>
        <dbReference type="Pfam" id="PF00593"/>
    </source>
</evidence>
<keyword evidence="13" id="KW-0675">Receptor</keyword>
<evidence type="ECO:0000256" key="8">
    <source>
        <dbReference type="PROSITE-ProRule" id="PRU01360"/>
    </source>
</evidence>
<accession>A0A2P2E085</accession>
<evidence type="ECO:0000256" key="6">
    <source>
        <dbReference type="ARBA" id="ARBA00023136"/>
    </source>
</evidence>
<feature type="domain" description="TonB-dependent receptor plug" evidence="12">
    <location>
        <begin position="69"/>
        <end position="157"/>
    </location>
</feature>
<keyword evidence="7 8" id="KW-0998">Cell outer membrane</keyword>
<dbReference type="PROSITE" id="PS52016">
    <property type="entry name" value="TONB_DEPENDENT_REC_3"/>
    <property type="match status" value="1"/>
</dbReference>
<evidence type="ECO:0000256" key="5">
    <source>
        <dbReference type="ARBA" id="ARBA00023077"/>
    </source>
</evidence>
<keyword evidence="6 8" id="KW-0472">Membrane</keyword>
<sequence length="768" mass="86566">MSALSLLAQDESKEPSQTPSNQQENKEESGIQVKGKRESDRGQMNDIEGTNIYAGKKSEVIRLEKTNANLALNNTRQIYAKVPGITIWENEGSGIQPGIGARGLSPNRNWEFNTRMNGYDISSDVFGYPEAYFNPPMESLEKIEIIRGAASLQYGPQFGGMVNYVTKKADPNKPAKLEMKTTGGSYNTLNAYASISGTVGKFSYFTYVQSRTGDGWRDNADYKTQAGYVNLAYQATEKLKVSLEFTKSNYESRQPGGLTDMKFWDNPRQSLRTRNWFSAPWNVPALQIDYEHSSQTRTQIKFFGLYGERNSIGFTQAPNRLDSISPITLQFGNRQVDRDWYRNFGMEARQIIGYQLFDQTHSLSFGVRYYNANTDRIRNPNGNNGVDYAGNYSTDYDIREVSLPECFDGSTRCRTVNLKFSTLNYSAFAENLFRITDKLSITPGVRYEWIRTTGSGRINEKLPSNAQPFGGNVFPQDFTRSQVLYGLGAQYQITKHTNFYSNYSKAYRPVTFAEIYASNATYNTVDPNLKDQYGYNLDGGYRGKVGTWFQFDVGAFELRYNNRVGLLPGAFPGQLNTVTNVGDSLHRGVEAYLEVDPILAFSEQAPYGSLSFFTSSANVNARYIRWQDPRLFTDPAIYSGQNLLAAETYYRIGNLVENAPSQIHRYGVTYHFKNTFSLTYLISYTGMAYSDAANTVTPSADGQIGKIPRYMVRDISFRWTFVENYSLTGGVNNLGNERYFTRRSGGYPGPGILPAEGIFYYIGLSVVL</sequence>
<evidence type="ECO:0000256" key="7">
    <source>
        <dbReference type="ARBA" id="ARBA00023237"/>
    </source>
</evidence>
<feature type="domain" description="TonB-dependent receptor-like beta-barrel" evidence="11">
    <location>
        <begin position="240"/>
        <end position="734"/>
    </location>
</feature>
<dbReference type="Pfam" id="PF00593">
    <property type="entry name" value="TonB_dep_Rec_b-barrel"/>
    <property type="match status" value="1"/>
</dbReference>
<evidence type="ECO:0000256" key="3">
    <source>
        <dbReference type="ARBA" id="ARBA00022452"/>
    </source>
</evidence>
<keyword evidence="14" id="KW-1185">Reference proteome</keyword>
<name>A0A2P2E085_9LEPT</name>
<dbReference type="Proteomes" id="UP000245133">
    <property type="component" value="Unassembled WGS sequence"/>
</dbReference>
<dbReference type="PANTHER" id="PTHR30442:SF0">
    <property type="entry name" value="FE(3+) DICITRATE TRANSPORT PROTEIN FECA"/>
    <property type="match status" value="1"/>
</dbReference>
<dbReference type="EMBL" id="BFBB01000004">
    <property type="protein sequence ID" value="GBF50293.1"/>
    <property type="molecule type" value="Genomic_DNA"/>
</dbReference>
<dbReference type="PANTHER" id="PTHR30442">
    <property type="entry name" value="IRON III DICITRATE TRANSPORT PROTEIN FECA"/>
    <property type="match status" value="1"/>
</dbReference>
<gene>
    <name evidence="13" type="ORF">LPTSP4_18180</name>
</gene>
<protein>
    <submittedName>
        <fullName evidence="13">TonB-dependent receptor</fullName>
    </submittedName>
</protein>
<evidence type="ECO:0000256" key="9">
    <source>
        <dbReference type="RuleBase" id="RU003357"/>
    </source>
</evidence>
<dbReference type="InterPro" id="IPR012910">
    <property type="entry name" value="Plug_dom"/>
</dbReference>
<dbReference type="Gene3D" id="2.40.170.20">
    <property type="entry name" value="TonB-dependent receptor, beta-barrel domain"/>
    <property type="match status" value="1"/>
</dbReference>
<evidence type="ECO:0000313" key="13">
    <source>
        <dbReference type="EMBL" id="GBF50293.1"/>
    </source>
</evidence>
<dbReference type="InterPro" id="IPR036942">
    <property type="entry name" value="Beta-barrel_TonB_sf"/>
</dbReference>
<dbReference type="GO" id="GO:0033214">
    <property type="term" value="P:siderophore-iron import into cell"/>
    <property type="evidence" value="ECO:0007669"/>
    <property type="project" value="TreeGrafter"/>
</dbReference>
<comment type="subcellular location">
    <subcellularLocation>
        <location evidence="1 8">Cell outer membrane</location>
        <topology evidence="1 8">Multi-pass membrane protein</topology>
    </subcellularLocation>
</comment>
<keyword evidence="4 8" id="KW-0812">Transmembrane</keyword>
<organism evidence="13 14">
    <name type="scientific">Leptospira ryugenii</name>
    <dbReference type="NCBI Taxonomy" id="1917863"/>
    <lineage>
        <taxon>Bacteria</taxon>
        <taxon>Pseudomonadati</taxon>
        <taxon>Spirochaetota</taxon>
        <taxon>Spirochaetia</taxon>
        <taxon>Leptospirales</taxon>
        <taxon>Leptospiraceae</taxon>
        <taxon>Leptospira</taxon>
    </lineage>
</organism>
<evidence type="ECO:0000259" key="12">
    <source>
        <dbReference type="Pfam" id="PF07715"/>
    </source>
</evidence>
<keyword evidence="3 8" id="KW-1134">Transmembrane beta strand</keyword>
<dbReference type="InterPro" id="IPR037066">
    <property type="entry name" value="Plug_dom_sf"/>
</dbReference>
<feature type="region of interest" description="Disordered" evidence="10">
    <location>
        <begin position="1"/>
        <end position="45"/>
    </location>
</feature>
<dbReference type="Gene3D" id="2.170.130.10">
    <property type="entry name" value="TonB-dependent receptor, plug domain"/>
    <property type="match status" value="1"/>
</dbReference>
<feature type="compositionally biased region" description="Basic and acidic residues" evidence="10">
    <location>
        <begin position="24"/>
        <end position="43"/>
    </location>
</feature>
<comment type="caution">
    <text evidence="13">The sequence shown here is derived from an EMBL/GenBank/DDBJ whole genome shotgun (WGS) entry which is preliminary data.</text>
</comment>
<keyword evidence="5 9" id="KW-0798">TonB box</keyword>
<keyword evidence="2 8" id="KW-0813">Transport</keyword>
<evidence type="ECO:0000313" key="14">
    <source>
        <dbReference type="Proteomes" id="UP000245133"/>
    </source>
</evidence>
<reference evidence="13 14" key="1">
    <citation type="submission" date="2018-02" db="EMBL/GenBank/DDBJ databases">
        <title>Novel Leptospira species isolated from soil and water in Japan.</title>
        <authorList>
            <person name="Nakao R."/>
            <person name="Masuzawa T."/>
        </authorList>
    </citation>
    <scope>NUCLEOTIDE SEQUENCE [LARGE SCALE GENOMIC DNA]</scope>
    <source>
        <strain evidence="13 14">YH101</strain>
    </source>
</reference>
<evidence type="ECO:0000256" key="2">
    <source>
        <dbReference type="ARBA" id="ARBA00022448"/>
    </source>
</evidence>
<evidence type="ECO:0000256" key="4">
    <source>
        <dbReference type="ARBA" id="ARBA00022692"/>
    </source>
</evidence>
<dbReference type="SUPFAM" id="SSF56935">
    <property type="entry name" value="Porins"/>
    <property type="match status" value="1"/>
</dbReference>
<dbReference type="Pfam" id="PF07715">
    <property type="entry name" value="Plug"/>
    <property type="match status" value="1"/>
</dbReference>
<dbReference type="GO" id="GO:0009279">
    <property type="term" value="C:cell outer membrane"/>
    <property type="evidence" value="ECO:0007669"/>
    <property type="project" value="UniProtKB-SubCell"/>
</dbReference>